<gene>
    <name evidence="1" type="ORF">GALMADRAFT_148749</name>
</gene>
<organism evidence="1 2">
    <name type="scientific">Galerina marginata (strain CBS 339.88)</name>
    <dbReference type="NCBI Taxonomy" id="685588"/>
    <lineage>
        <taxon>Eukaryota</taxon>
        <taxon>Fungi</taxon>
        <taxon>Dikarya</taxon>
        <taxon>Basidiomycota</taxon>
        <taxon>Agaricomycotina</taxon>
        <taxon>Agaricomycetes</taxon>
        <taxon>Agaricomycetidae</taxon>
        <taxon>Agaricales</taxon>
        <taxon>Agaricineae</taxon>
        <taxon>Strophariaceae</taxon>
        <taxon>Galerina</taxon>
    </lineage>
</organism>
<dbReference type="HOGENOM" id="CLU_1717584_0_0_1"/>
<accession>A0A067SF13</accession>
<proteinExistence type="predicted"/>
<reference evidence="2" key="1">
    <citation type="journal article" date="2014" name="Proc. Natl. Acad. Sci. U.S.A.">
        <title>Extensive sampling of basidiomycete genomes demonstrates inadequacy of the white-rot/brown-rot paradigm for wood decay fungi.</title>
        <authorList>
            <person name="Riley R."/>
            <person name="Salamov A.A."/>
            <person name="Brown D.W."/>
            <person name="Nagy L.G."/>
            <person name="Floudas D."/>
            <person name="Held B.W."/>
            <person name="Levasseur A."/>
            <person name="Lombard V."/>
            <person name="Morin E."/>
            <person name="Otillar R."/>
            <person name="Lindquist E.A."/>
            <person name="Sun H."/>
            <person name="LaButti K.M."/>
            <person name="Schmutz J."/>
            <person name="Jabbour D."/>
            <person name="Luo H."/>
            <person name="Baker S.E."/>
            <person name="Pisabarro A.G."/>
            <person name="Walton J.D."/>
            <person name="Blanchette R.A."/>
            <person name="Henrissat B."/>
            <person name="Martin F."/>
            <person name="Cullen D."/>
            <person name="Hibbett D.S."/>
            <person name="Grigoriev I.V."/>
        </authorList>
    </citation>
    <scope>NUCLEOTIDE SEQUENCE [LARGE SCALE GENOMIC DNA]</scope>
    <source>
        <strain evidence="2">CBS 339.88</strain>
    </source>
</reference>
<sequence length="153" mass="16682">MVVIVAHVTAGNEEGSKEVVVKAAKGIEEDIKGLLSTLGTINGDLGKISEQNGWVIAIYKDLNMSTIEDCLNRLSTALEKFKLANDLRDSDLLKDLHARLGKMANTVDVISRDLKQVDAKVDGISGDVKQAVAQMEEFQELWKRSATAPRSDT</sequence>
<dbReference type="STRING" id="685588.A0A067SF13"/>
<dbReference type="Gene3D" id="1.20.1480.30">
    <property type="entry name" value="Designed four-helix bundle protein"/>
    <property type="match status" value="1"/>
</dbReference>
<feature type="non-terminal residue" evidence="1">
    <location>
        <position position="153"/>
    </location>
</feature>
<dbReference type="EMBL" id="KL142453">
    <property type="protein sequence ID" value="KDR65358.1"/>
    <property type="molecule type" value="Genomic_DNA"/>
</dbReference>
<dbReference type="OrthoDB" id="621413at2759"/>
<evidence type="ECO:0000313" key="1">
    <source>
        <dbReference type="EMBL" id="KDR65358.1"/>
    </source>
</evidence>
<protein>
    <submittedName>
        <fullName evidence="1">Uncharacterized protein</fullName>
    </submittedName>
</protein>
<evidence type="ECO:0000313" key="2">
    <source>
        <dbReference type="Proteomes" id="UP000027222"/>
    </source>
</evidence>
<name>A0A067SF13_GALM3</name>
<keyword evidence="2" id="KW-1185">Reference proteome</keyword>
<dbReference type="AlphaFoldDB" id="A0A067SF13"/>
<dbReference type="Proteomes" id="UP000027222">
    <property type="component" value="Unassembled WGS sequence"/>
</dbReference>